<dbReference type="InterPro" id="IPR049012">
    <property type="entry name" value="Mutator_transp_dom"/>
</dbReference>
<dbReference type="EMBL" id="CACVKT020001647">
    <property type="protein sequence ID" value="CAC5370053.1"/>
    <property type="molecule type" value="Genomic_DNA"/>
</dbReference>
<name>A0A6J8AML8_MYTCO</name>
<reference evidence="2 3" key="1">
    <citation type="submission" date="2020-06" db="EMBL/GenBank/DDBJ databases">
        <authorList>
            <person name="Li R."/>
            <person name="Bekaert M."/>
        </authorList>
    </citation>
    <scope>NUCLEOTIDE SEQUENCE [LARGE SCALE GENOMIC DNA]</scope>
    <source>
        <strain evidence="3">wild</strain>
    </source>
</reference>
<evidence type="ECO:0000313" key="3">
    <source>
        <dbReference type="Proteomes" id="UP000507470"/>
    </source>
</evidence>
<feature type="domain" description="Mutator-like transposase" evidence="1">
    <location>
        <begin position="9"/>
        <end position="278"/>
    </location>
</feature>
<evidence type="ECO:0000259" key="1">
    <source>
        <dbReference type="Pfam" id="PF20700"/>
    </source>
</evidence>
<protein>
    <recommendedName>
        <fullName evidence="1">Mutator-like transposase domain-containing protein</fullName>
    </recommendedName>
</protein>
<accession>A0A6J8AML8</accession>
<sequence length="457" mass="51789">MGNQSWVLGRRIVEIDLLALGMYCCICKSPLHLSNTVGEKLFGLSGILMIRCDLCDTVTDVQTGKRGPTGSYDINTKATIGMIHAGIGPIHLQNLLAECNLPSISENTLRKKEKELSKQIGEVANTSCRIAQEEEKAQSNNSNVEASFDCGWRKRGSGWNYNSNTGHSTFIEKESGKVMSFDLRSKTCETCEYHQSRKETVPEHDCQLNWHRSSKAMEADMAVAMAHRLKDDRCEIKVVHADNNASTTARLQVEFDNISKKDDQNHVKKGISTTLHNIPKRSKTCETCEYHQSRKETVPEHDCQLNWHRSSKAMEADMAVAMAHSYRELQKDETRQYILRCFMYAIKGGETEDDIKCNLERMVPHVFCSHEKYEDVDWCTYDTDPENFKYKSMPNGKPLTSDGLKEELNSLVRKMISMNESISELGSTQANESFNQLVSVKAHKARYLQQYSQSANA</sequence>
<keyword evidence="3" id="KW-1185">Reference proteome</keyword>
<organism evidence="2 3">
    <name type="scientific">Mytilus coruscus</name>
    <name type="common">Sea mussel</name>
    <dbReference type="NCBI Taxonomy" id="42192"/>
    <lineage>
        <taxon>Eukaryota</taxon>
        <taxon>Metazoa</taxon>
        <taxon>Spiralia</taxon>
        <taxon>Lophotrochozoa</taxon>
        <taxon>Mollusca</taxon>
        <taxon>Bivalvia</taxon>
        <taxon>Autobranchia</taxon>
        <taxon>Pteriomorphia</taxon>
        <taxon>Mytilida</taxon>
        <taxon>Mytiloidea</taxon>
        <taxon>Mytilidae</taxon>
        <taxon>Mytilinae</taxon>
        <taxon>Mytilus</taxon>
    </lineage>
</organism>
<dbReference type="OrthoDB" id="6110046at2759"/>
<dbReference type="AlphaFoldDB" id="A0A6J8AML8"/>
<dbReference type="Proteomes" id="UP000507470">
    <property type="component" value="Unassembled WGS sequence"/>
</dbReference>
<proteinExistence type="predicted"/>
<feature type="domain" description="Mutator-like transposase" evidence="1">
    <location>
        <begin position="281"/>
        <end position="326"/>
    </location>
</feature>
<gene>
    <name evidence="2" type="ORF">MCOR_9033</name>
</gene>
<evidence type="ECO:0000313" key="2">
    <source>
        <dbReference type="EMBL" id="CAC5370053.1"/>
    </source>
</evidence>
<dbReference type="Pfam" id="PF20700">
    <property type="entry name" value="Mutator"/>
    <property type="match status" value="2"/>
</dbReference>